<reference evidence="7" key="1">
    <citation type="submission" date="2022-11" db="UniProtKB">
        <authorList>
            <consortium name="WormBaseParasite"/>
        </authorList>
    </citation>
    <scope>IDENTIFICATION</scope>
</reference>
<protein>
    <submittedName>
        <fullName evidence="7">Membrane transporter protein</fullName>
    </submittedName>
</protein>
<proteinExistence type="predicted"/>
<dbReference type="Proteomes" id="UP000887566">
    <property type="component" value="Unplaced"/>
</dbReference>
<feature type="transmembrane region" description="Helical" evidence="5">
    <location>
        <begin position="83"/>
        <end position="109"/>
    </location>
</feature>
<comment type="subcellular location">
    <subcellularLocation>
        <location evidence="1">Membrane</location>
        <topology evidence="1">Multi-pass membrane protein</topology>
    </subcellularLocation>
</comment>
<evidence type="ECO:0000256" key="5">
    <source>
        <dbReference type="SAM" id="Phobius"/>
    </source>
</evidence>
<dbReference type="AlphaFoldDB" id="A0A914VA60"/>
<dbReference type="GO" id="GO:0016020">
    <property type="term" value="C:membrane"/>
    <property type="evidence" value="ECO:0007669"/>
    <property type="project" value="UniProtKB-SubCell"/>
</dbReference>
<evidence type="ECO:0000313" key="6">
    <source>
        <dbReference type="Proteomes" id="UP000887566"/>
    </source>
</evidence>
<feature type="transmembrane region" description="Helical" evidence="5">
    <location>
        <begin position="311"/>
        <end position="331"/>
    </location>
</feature>
<dbReference type="Pfam" id="PF01925">
    <property type="entry name" value="TauE"/>
    <property type="match status" value="1"/>
</dbReference>
<feature type="transmembrane region" description="Helical" evidence="5">
    <location>
        <begin position="212"/>
        <end position="239"/>
    </location>
</feature>
<keyword evidence="2 5" id="KW-0812">Transmembrane</keyword>
<dbReference type="WBParaSite" id="PSAMB.scaffold1719size28468.g14476.t1">
    <property type="protein sequence ID" value="PSAMB.scaffold1719size28468.g14476.t1"/>
    <property type="gene ID" value="PSAMB.scaffold1719size28468.g14476"/>
</dbReference>
<feature type="transmembrane region" description="Helical" evidence="5">
    <location>
        <begin position="283"/>
        <end position="304"/>
    </location>
</feature>
<organism evidence="6 7">
    <name type="scientific">Plectus sambesii</name>
    <dbReference type="NCBI Taxonomy" id="2011161"/>
    <lineage>
        <taxon>Eukaryota</taxon>
        <taxon>Metazoa</taxon>
        <taxon>Ecdysozoa</taxon>
        <taxon>Nematoda</taxon>
        <taxon>Chromadorea</taxon>
        <taxon>Plectida</taxon>
        <taxon>Plectina</taxon>
        <taxon>Plectoidea</taxon>
        <taxon>Plectidae</taxon>
        <taxon>Plectus</taxon>
    </lineage>
</organism>
<dbReference type="PANTHER" id="PTHR31154">
    <property type="entry name" value="MEMBRANE TRANSPORTER PROTEIN"/>
    <property type="match status" value="1"/>
</dbReference>
<feature type="transmembrane region" description="Helical" evidence="5">
    <location>
        <begin position="46"/>
        <end position="63"/>
    </location>
</feature>
<keyword evidence="4 5" id="KW-0472">Membrane</keyword>
<keyword evidence="3 5" id="KW-1133">Transmembrane helix</keyword>
<feature type="transmembrane region" description="Helical" evidence="5">
    <location>
        <begin position="176"/>
        <end position="192"/>
    </location>
</feature>
<keyword evidence="6" id="KW-1185">Reference proteome</keyword>
<name>A0A914VA60_9BILA</name>
<evidence type="ECO:0000256" key="2">
    <source>
        <dbReference type="ARBA" id="ARBA00022692"/>
    </source>
</evidence>
<evidence type="ECO:0000313" key="7">
    <source>
        <dbReference type="WBParaSite" id="PSAMB.scaffold1719size28468.g14476.t1"/>
    </source>
</evidence>
<feature type="transmembrane region" description="Helical" evidence="5">
    <location>
        <begin position="337"/>
        <end position="360"/>
    </location>
</feature>
<evidence type="ECO:0000256" key="1">
    <source>
        <dbReference type="ARBA" id="ARBA00004141"/>
    </source>
</evidence>
<feature type="transmembrane region" description="Helical" evidence="5">
    <location>
        <begin position="146"/>
        <end position="164"/>
    </location>
</feature>
<dbReference type="InterPro" id="IPR002781">
    <property type="entry name" value="TM_pro_TauE-like"/>
</dbReference>
<dbReference type="PANTHER" id="PTHR31154:SF4">
    <property type="entry name" value="MEMBRANE TRANSPORTER PROTEIN"/>
    <property type="match status" value="1"/>
</dbReference>
<evidence type="ECO:0000256" key="3">
    <source>
        <dbReference type="ARBA" id="ARBA00022989"/>
    </source>
</evidence>
<sequence length="389" mass="43863">MERSSTFVKKYFWQGQTLSESNRNEQEKIPLNASFDEIFIIKHRRLIGILIPLVIFYAAWWSLAIRYDLFELFPRRYEMSLVMIFGATVAGMTTEGGGAIAFPIMTLVLKIEPVIARDFSLMIQACGMTAAAFTIFWMQIAVEWRSVFFCTIGAVFGATFGFTYVDPLLNASQKKMIFVSVFFSFALALYMLNTRKKRTTFFKIQNFNAWKAMVLVCTGLAGGVFTSIVGSGVDVLSFSMLTLLFSVSEKVATPTSVILMAFNSQVCFFWRELIMADVSPVSWEYLAVCLPVVVVFAPLGSMLASHFHRLVLAYFIYLLETLALIGGFLVVRPDLPLTITSICIIVTAFTFFFVVSRIGARMLDQMQKENQVKNVLLPSDIDMKPVFEV</sequence>
<accession>A0A914VA60</accession>
<evidence type="ECO:0000256" key="4">
    <source>
        <dbReference type="ARBA" id="ARBA00023136"/>
    </source>
</evidence>